<dbReference type="AlphaFoldDB" id="A0A4Y2MHV6"/>
<feature type="region of interest" description="Disordered" evidence="1">
    <location>
        <begin position="54"/>
        <end position="74"/>
    </location>
</feature>
<comment type="caution">
    <text evidence="2">The sequence shown here is derived from an EMBL/GenBank/DDBJ whole genome shotgun (WGS) entry which is preliminary data.</text>
</comment>
<name>A0A4Y2MHV6_ARAVE</name>
<accession>A0A4Y2MHV6</accession>
<reference evidence="2 3" key="1">
    <citation type="journal article" date="2019" name="Sci. Rep.">
        <title>Orb-weaving spider Araneus ventricosus genome elucidates the spidroin gene catalogue.</title>
        <authorList>
            <person name="Kono N."/>
            <person name="Nakamura H."/>
            <person name="Ohtoshi R."/>
            <person name="Moran D.A.P."/>
            <person name="Shinohara A."/>
            <person name="Yoshida Y."/>
            <person name="Fujiwara M."/>
            <person name="Mori M."/>
            <person name="Tomita M."/>
            <person name="Arakawa K."/>
        </authorList>
    </citation>
    <scope>NUCLEOTIDE SEQUENCE [LARGE SCALE GENOMIC DNA]</scope>
</reference>
<sequence>MSNQSPPKLQWGSARVQYAYIHSGQTLTEVNRPTCLPLVGKFATCIMVKQPHHKPMADTRVPQEKKNSDSPCQRIHGYKAILTKSSTLG</sequence>
<protein>
    <submittedName>
        <fullName evidence="2">Uncharacterized protein</fullName>
    </submittedName>
</protein>
<organism evidence="2 3">
    <name type="scientific">Araneus ventricosus</name>
    <name type="common">Orbweaver spider</name>
    <name type="synonym">Epeira ventricosa</name>
    <dbReference type="NCBI Taxonomy" id="182803"/>
    <lineage>
        <taxon>Eukaryota</taxon>
        <taxon>Metazoa</taxon>
        <taxon>Ecdysozoa</taxon>
        <taxon>Arthropoda</taxon>
        <taxon>Chelicerata</taxon>
        <taxon>Arachnida</taxon>
        <taxon>Araneae</taxon>
        <taxon>Araneomorphae</taxon>
        <taxon>Entelegynae</taxon>
        <taxon>Araneoidea</taxon>
        <taxon>Araneidae</taxon>
        <taxon>Araneus</taxon>
    </lineage>
</organism>
<feature type="compositionally biased region" description="Basic and acidic residues" evidence="1">
    <location>
        <begin position="55"/>
        <end position="68"/>
    </location>
</feature>
<evidence type="ECO:0000256" key="1">
    <source>
        <dbReference type="SAM" id="MobiDB-lite"/>
    </source>
</evidence>
<evidence type="ECO:0000313" key="3">
    <source>
        <dbReference type="Proteomes" id="UP000499080"/>
    </source>
</evidence>
<dbReference type="EMBL" id="BGPR01204351">
    <property type="protein sequence ID" value="GBN26233.1"/>
    <property type="molecule type" value="Genomic_DNA"/>
</dbReference>
<proteinExistence type="predicted"/>
<keyword evidence="3" id="KW-1185">Reference proteome</keyword>
<evidence type="ECO:0000313" key="2">
    <source>
        <dbReference type="EMBL" id="GBN26233.1"/>
    </source>
</evidence>
<gene>
    <name evidence="2" type="ORF">AVEN_216380_1</name>
</gene>
<dbReference type="Proteomes" id="UP000499080">
    <property type="component" value="Unassembled WGS sequence"/>
</dbReference>